<sequence length="160" mass="17639">MKKLLIAAVIMFAAISFSCKKNDANCCIPPYQPFTTAEKNGAKWDAAVSASKFKGDSVAIVGAQTEERLIMQIKFNGKGLYNLTGNQALFFTTVGQDVITSFYNVDNSTVSTLEITDYNNAKGTITGTYYVALKKEPNRYVGAPETIRFLKGRFTTYLKN</sequence>
<dbReference type="EMBL" id="JACWMX010000002">
    <property type="protein sequence ID" value="MBD1392838.1"/>
    <property type="molecule type" value="Genomic_DNA"/>
</dbReference>
<accession>A0A926NP59</accession>
<evidence type="ECO:0000256" key="1">
    <source>
        <dbReference type="SAM" id="SignalP"/>
    </source>
</evidence>
<dbReference type="RefSeq" id="WP_191162139.1">
    <property type="nucleotide sequence ID" value="NZ_JACWMX010000002.1"/>
</dbReference>
<feature type="signal peptide" evidence="1">
    <location>
        <begin position="1"/>
        <end position="21"/>
    </location>
</feature>
<keyword evidence="3" id="KW-1185">Reference proteome</keyword>
<name>A0A926NP59_9SPHI</name>
<dbReference type="Pfam" id="PF19765">
    <property type="entry name" value="DUF6252"/>
    <property type="match status" value="1"/>
</dbReference>
<evidence type="ECO:0000313" key="2">
    <source>
        <dbReference type="EMBL" id="MBD1392838.1"/>
    </source>
</evidence>
<dbReference type="PROSITE" id="PS51257">
    <property type="entry name" value="PROKAR_LIPOPROTEIN"/>
    <property type="match status" value="1"/>
</dbReference>
<dbReference type="InterPro" id="IPR046219">
    <property type="entry name" value="DUF6252"/>
</dbReference>
<comment type="caution">
    <text evidence="2">The sequence shown here is derived from an EMBL/GenBank/DDBJ whole genome shotgun (WGS) entry which is preliminary data.</text>
</comment>
<protein>
    <submittedName>
        <fullName evidence="2">Uncharacterized protein</fullName>
    </submittedName>
</protein>
<evidence type="ECO:0000313" key="3">
    <source>
        <dbReference type="Proteomes" id="UP000619078"/>
    </source>
</evidence>
<feature type="chain" id="PRO_5037104201" evidence="1">
    <location>
        <begin position="22"/>
        <end position="160"/>
    </location>
</feature>
<dbReference type="Proteomes" id="UP000619078">
    <property type="component" value="Unassembled WGS sequence"/>
</dbReference>
<gene>
    <name evidence="2" type="ORF">IDJ76_07005</name>
</gene>
<dbReference type="AlphaFoldDB" id="A0A926NP59"/>
<reference evidence="2" key="1">
    <citation type="submission" date="2020-09" db="EMBL/GenBank/DDBJ databases">
        <title>Novel species of Mucilaginibacter isolated from a glacier on the Tibetan Plateau.</title>
        <authorList>
            <person name="Liu Q."/>
            <person name="Xin Y.-H."/>
        </authorList>
    </citation>
    <scope>NUCLEOTIDE SEQUENCE</scope>
    <source>
        <strain evidence="2">ZB1P21</strain>
    </source>
</reference>
<keyword evidence="1" id="KW-0732">Signal</keyword>
<organism evidence="2 3">
    <name type="scientific">Mucilaginibacter glaciei</name>
    <dbReference type="NCBI Taxonomy" id="2772109"/>
    <lineage>
        <taxon>Bacteria</taxon>
        <taxon>Pseudomonadati</taxon>
        <taxon>Bacteroidota</taxon>
        <taxon>Sphingobacteriia</taxon>
        <taxon>Sphingobacteriales</taxon>
        <taxon>Sphingobacteriaceae</taxon>
        <taxon>Mucilaginibacter</taxon>
    </lineage>
</organism>
<proteinExistence type="predicted"/>